<dbReference type="InterPro" id="IPR000868">
    <property type="entry name" value="Isochorismatase-like_dom"/>
</dbReference>
<proteinExistence type="inferred from homology"/>
<protein>
    <recommendedName>
        <fullName evidence="3">Isochorismatase-like domain-containing protein</fullName>
    </recommendedName>
</protein>
<comment type="similarity">
    <text evidence="1">Belongs to the isochorismatase family.</text>
</comment>
<accession>A0A9P8JBD0</accession>
<dbReference type="PANTHER" id="PTHR43540:SF1">
    <property type="entry name" value="ISOCHORISMATASE HYDROLASE"/>
    <property type="match status" value="1"/>
</dbReference>
<dbReference type="AlphaFoldDB" id="A0A9P8JBD0"/>
<evidence type="ECO:0000313" key="4">
    <source>
        <dbReference type="EMBL" id="KAG9694565.1"/>
    </source>
</evidence>
<dbReference type="PANTHER" id="PTHR43540">
    <property type="entry name" value="PEROXYUREIDOACRYLATE/UREIDOACRYLATE AMIDOHYDROLASE-RELATED"/>
    <property type="match status" value="1"/>
</dbReference>
<dbReference type="InterPro" id="IPR036380">
    <property type="entry name" value="Isochorismatase-like_sf"/>
</dbReference>
<dbReference type="Proteomes" id="UP000779574">
    <property type="component" value="Unassembled WGS sequence"/>
</dbReference>
<evidence type="ECO:0000313" key="5">
    <source>
        <dbReference type="Proteomes" id="UP000779574"/>
    </source>
</evidence>
<name>A0A9P8JBD0_AURME</name>
<gene>
    <name evidence="4" type="ORF">KCU76_g5137</name>
</gene>
<dbReference type="OrthoDB" id="1739143at2759"/>
<dbReference type="SUPFAM" id="SSF52499">
    <property type="entry name" value="Isochorismatase-like hydrolases"/>
    <property type="match status" value="1"/>
</dbReference>
<feature type="domain" description="Isochorismatase-like" evidence="3">
    <location>
        <begin position="21"/>
        <end position="197"/>
    </location>
</feature>
<evidence type="ECO:0000256" key="1">
    <source>
        <dbReference type="ARBA" id="ARBA00006336"/>
    </source>
</evidence>
<dbReference type="EMBL" id="JAHFXF010000158">
    <property type="protein sequence ID" value="KAG9694565.1"/>
    <property type="molecule type" value="Genomic_DNA"/>
</dbReference>
<dbReference type="GO" id="GO:0016787">
    <property type="term" value="F:hydrolase activity"/>
    <property type="evidence" value="ECO:0007669"/>
    <property type="project" value="UniProtKB-KW"/>
</dbReference>
<feature type="non-terminal residue" evidence="4">
    <location>
        <position position="209"/>
    </location>
</feature>
<reference evidence="4" key="1">
    <citation type="journal article" date="2021" name="J Fungi (Basel)">
        <title>Virulence traits and population genomics of the black yeast Aureobasidium melanogenum.</title>
        <authorList>
            <person name="Cernosa A."/>
            <person name="Sun X."/>
            <person name="Gostincar C."/>
            <person name="Fang C."/>
            <person name="Gunde-Cimerman N."/>
            <person name="Song Z."/>
        </authorList>
    </citation>
    <scope>NUCLEOTIDE SEQUENCE</scope>
    <source>
        <strain evidence="4">EXF-9911</strain>
    </source>
</reference>
<evidence type="ECO:0000256" key="2">
    <source>
        <dbReference type="ARBA" id="ARBA00022801"/>
    </source>
</evidence>
<evidence type="ECO:0000259" key="3">
    <source>
        <dbReference type="Pfam" id="PF00857"/>
    </source>
</evidence>
<dbReference type="Pfam" id="PF00857">
    <property type="entry name" value="Isochorismatase"/>
    <property type="match status" value="1"/>
</dbReference>
<keyword evidence="2" id="KW-0378">Hydrolase</keyword>
<comment type="caution">
    <text evidence="4">The sequence shown here is derived from an EMBL/GenBank/DDBJ whole genome shotgun (WGS) entry which is preliminary data.</text>
</comment>
<dbReference type="Gene3D" id="3.40.50.850">
    <property type="entry name" value="Isochorismatase-like"/>
    <property type="match status" value="1"/>
</dbReference>
<sequence length="209" mass="22229">MSELFDSHDSSNPAYYSPSQTALLLLDFHNIVVEKFGGPAAPAALDTAARLRTWAKSCGIVVIHALIDTNASPPPTAKGAERLTRIVATMKDRDGEEAPVLLKDTGSSDHTFRRTPGYISALKSPGLLDFLRRSGIKSLVLAGLSTSGCLLRTAIPATEEDFVVTVVSDGCADPVDGSHDFLIEKILPSRAHVLTASQLVDGYGNRVDA</sequence>
<reference evidence="4" key="2">
    <citation type="submission" date="2021-08" db="EMBL/GenBank/DDBJ databases">
        <authorList>
            <person name="Gostincar C."/>
            <person name="Sun X."/>
            <person name="Song Z."/>
            <person name="Gunde-Cimerman N."/>
        </authorList>
    </citation>
    <scope>NUCLEOTIDE SEQUENCE</scope>
    <source>
        <strain evidence="4">EXF-9911</strain>
    </source>
</reference>
<organism evidence="4 5">
    <name type="scientific">Aureobasidium melanogenum</name>
    <name type="common">Aureobasidium pullulans var. melanogenum</name>
    <dbReference type="NCBI Taxonomy" id="46634"/>
    <lineage>
        <taxon>Eukaryota</taxon>
        <taxon>Fungi</taxon>
        <taxon>Dikarya</taxon>
        <taxon>Ascomycota</taxon>
        <taxon>Pezizomycotina</taxon>
        <taxon>Dothideomycetes</taxon>
        <taxon>Dothideomycetidae</taxon>
        <taxon>Dothideales</taxon>
        <taxon>Saccotheciaceae</taxon>
        <taxon>Aureobasidium</taxon>
    </lineage>
</organism>
<dbReference type="InterPro" id="IPR050272">
    <property type="entry name" value="Isochorismatase-like_hydrls"/>
</dbReference>